<gene>
    <name evidence="4" type="ORF">g.3483</name>
</gene>
<proteinExistence type="predicted"/>
<dbReference type="Pfam" id="PF07678">
    <property type="entry name" value="TED_complement"/>
    <property type="match status" value="1"/>
</dbReference>
<feature type="domain" description="Alpha-macroglobulin-like TED" evidence="3">
    <location>
        <begin position="12"/>
        <end position="131"/>
    </location>
</feature>
<evidence type="ECO:0000313" key="4">
    <source>
        <dbReference type="EMBL" id="JAS57073.1"/>
    </source>
</evidence>
<dbReference type="PANTHER" id="PTHR11412">
    <property type="entry name" value="MACROGLOBULIN / COMPLEMENT"/>
    <property type="match status" value="1"/>
</dbReference>
<dbReference type="InterPro" id="IPR008930">
    <property type="entry name" value="Terpenoid_cyclase/PrenylTrfase"/>
</dbReference>
<feature type="non-terminal residue" evidence="4">
    <location>
        <position position="174"/>
    </location>
</feature>
<protein>
    <recommendedName>
        <fullName evidence="3">Alpha-macroglobulin-like TED domain-containing protein</fullName>
    </recommendedName>
</protein>
<sequence>LILGEEFVSKNVESVSMNDTLTLSLSAYLLALTKNPLRNRVRSKLMKLSNFDEVEQYRWWSMNNDTRNVWKLQPNSLDVECTAYSLLTLIELGEKSSARSVYRWLLTQQNRFGGFTSVQDTVFGLLALSKYPNRIRDEFAVNFRNADATKVDTLMVNENNMLVLQQKLWDVEQS</sequence>
<keyword evidence="2" id="KW-0882">Thioester bond</keyword>
<keyword evidence="1" id="KW-0732">Signal</keyword>
<dbReference type="InterPro" id="IPR050473">
    <property type="entry name" value="A2M/Complement_sys"/>
</dbReference>
<evidence type="ECO:0000256" key="2">
    <source>
        <dbReference type="ARBA" id="ARBA00022966"/>
    </source>
</evidence>
<dbReference type="AlphaFoldDB" id="A0A1B6G432"/>
<dbReference type="GO" id="GO:0005615">
    <property type="term" value="C:extracellular space"/>
    <property type="evidence" value="ECO:0007669"/>
    <property type="project" value="InterPro"/>
</dbReference>
<feature type="non-terminal residue" evidence="4">
    <location>
        <position position="1"/>
    </location>
</feature>
<dbReference type="Gene3D" id="1.50.10.20">
    <property type="match status" value="1"/>
</dbReference>
<dbReference type="PANTHER" id="PTHR11412:SF136">
    <property type="entry name" value="CD109 ANTIGEN"/>
    <property type="match status" value="1"/>
</dbReference>
<dbReference type="InterPro" id="IPR011626">
    <property type="entry name" value="Alpha-macroglobulin_TED"/>
</dbReference>
<evidence type="ECO:0000259" key="3">
    <source>
        <dbReference type="Pfam" id="PF07678"/>
    </source>
</evidence>
<accession>A0A1B6G432</accession>
<evidence type="ECO:0000256" key="1">
    <source>
        <dbReference type="ARBA" id="ARBA00022729"/>
    </source>
</evidence>
<name>A0A1B6G432_9HEMI</name>
<reference evidence="4" key="1">
    <citation type="submission" date="2015-11" db="EMBL/GenBank/DDBJ databases">
        <title>De novo transcriptome assembly of four potential Pierce s Disease insect vectors from Arizona vineyards.</title>
        <authorList>
            <person name="Tassone E.E."/>
        </authorList>
    </citation>
    <scope>NUCLEOTIDE SEQUENCE</scope>
</reference>
<organism evidence="4">
    <name type="scientific">Cuerna arida</name>
    <dbReference type="NCBI Taxonomy" id="1464854"/>
    <lineage>
        <taxon>Eukaryota</taxon>
        <taxon>Metazoa</taxon>
        <taxon>Ecdysozoa</taxon>
        <taxon>Arthropoda</taxon>
        <taxon>Hexapoda</taxon>
        <taxon>Insecta</taxon>
        <taxon>Pterygota</taxon>
        <taxon>Neoptera</taxon>
        <taxon>Paraneoptera</taxon>
        <taxon>Hemiptera</taxon>
        <taxon>Auchenorrhyncha</taxon>
        <taxon>Membracoidea</taxon>
        <taxon>Cicadellidae</taxon>
        <taxon>Cicadellinae</taxon>
        <taxon>Proconiini</taxon>
        <taxon>Cuerna</taxon>
    </lineage>
</organism>
<dbReference type="SUPFAM" id="SSF48239">
    <property type="entry name" value="Terpenoid cyclases/Protein prenyltransferases"/>
    <property type="match status" value="1"/>
</dbReference>
<dbReference type="EMBL" id="GECZ01012696">
    <property type="protein sequence ID" value="JAS57073.1"/>
    <property type="molecule type" value="Transcribed_RNA"/>
</dbReference>